<comment type="caution">
    <text evidence="2">The sequence shown here is derived from an EMBL/GenBank/DDBJ whole genome shotgun (WGS) entry which is preliminary data.</text>
</comment>
<proteinExistence type="predicted"/>
<dbReference type="InterPro" id="IPR005135">
    <property type="entry name" value="Endo/exonuclease/phosphatase"/>
</dbReference>
<evidence type="ECO:0000313" key="3">
    <source>
        <dbReference type="Proteomes" id="UP000255284"/>
    </source>
</evidence>
<dbReference type="Gene3D" id="3.60.10.10">
    <property type="entry name" value="Endonuclease/exonuclease/phosphatase"/>
    <property type="match status" value="1"/>
</dbReference>
<dbReference type="InterPro" id="IPR036691">
    <property type="entry name" value="Endo/exonu/phosph_ase_sf"/>
</dbReference>
<evidence type="ECO:0000259" key="1">
    <source>
        <dbReference type="Pfam" id="PF03372"/>
    </source>
</evidence>
<accession>A0A378PCI5</accession>
<dbReference type="GeneID" id="61167090"/>
<dbReference type="GO" id="GO:0003824">
    <property type="term" value="F:catalytic activity"/>
    <property type="evidence" value="ECO:0007669"/>
    <property type="project" value="InterPro"/>
</dbReference>
<organism evidence="2 3">
    <name type="scientific">Mobiluncus mulieris</name>
    <dbReference type="NCBI Taxonomy" id="2052"/>
    <lineage>
        <taxon>Bacteria</taxon>
        <taxon>Bacillati</taxon>
        <taxon>Actinomycetota</taxon>
        <taxon>Actinomycetes</taxon>
        <taxon>Actinomycetales</taxon>
        <taxon>Actinomycetaceae</taxon>
        <taxon>Mobiluncus</taxon>
    </lineage>
</organism>
<dbReference type="PANTHER" id="PTHR14859:SF1">
    <property type="entry name" value="PGAP2-INTERACTING PROTEIN"/>
    <property type="match status" value="1"/>
</dbReference>
<sequence length="367" mass="40421">MTNPKSNPGNRKKLPAALRMKLRRFPLPEQVTPTPLASTDYLRIVTFNLHHGKPPSGWPDADLGGLVAPAKQHSTPRQWWAHFLASMFGPSTASARAVNAAGALEDTAAVLRELRPDIICLQEVDKGQRRSGYLPEAEFLANAIGMPYWRMTAAFAGAMSGLRRRPVHTNITRENGYGIAMLSRWPVKSWHVKRLGRARWSLQWGSGFWRGFSKGFLTGLKSLPAAMPGVRLIPGEMRVLQAALILTPFGTIAVGNTHLDTHRGTAQSQLRRAWRSVLELSRHSGVLTGDFNLYADDAAAALGLLDQTMRPSWHGATQSFPVKVPQKTFNQLLAAGWVPVAAPRALRLPVSNHLAVVYDLKPRPVTH</sequence>
<name>A0A378PCI5_9ACTO</name>
<dbReference type="PANTHER" id="PTHR14859">
    <property type="entry name" value="CALCOFLUOR WHITE HYPERSENSITIVE PROTEIN PRECURSOR"/>
    <property type="match status" value="1"/>
</dbReference>
<dbReference type="RefSeq" id="WP_004018293.1">
    <property type="nucleotide sequence ID" value="NZ_CAMPNB010000018.1"/>
</dbReference>
<dbReference type="SUPFAM" id="SSF56219">
    <property type="entry name" value="DNase I-like"/>
    <property type="match status" value="1"/>
</dbReference>
<dbReference type="EMBL" id="UGGQ01000006">
    <property type="protein sequence ID" value="STO16101.1"/>
    <property type="molecule type" value="Genomic_DNA"/>
</dbReference>
<evidence type="ECO:0000313" key="2">
    <source>
        <dbReference type="EMBL" id="STO16101.1"/>
    </source>
</evidence>
<protein>
    <submittedName>
        <fullName evidence="2">Uncharacterized protein conserved in bacteria</fullName>
    </submittedName>
</protein>
<dbReference type="AlphaFoldDB" id="A0A378PCI5"/>
<dbReference type="GO" id="GO:0016020">
    <property type="term" value="C:membrane"/>
    <property type="evidence" value="ECO:0007669"/>
    <property type="project" value="GOC"/>
</dbReference>
<feature type="domain" description="Endonuclease/exonuclease/phosphatase" evidence="1">
    <location>
        <begin position="99"/>
        <end position="307"/>
    </location>
</feature>
<dbReference type="GO" id="GO:0006506">
    <property type="term" value="P:GPI anchor biosynthetic process"/>
    <property type="evidence" value="ECO:0007669"/>
    <property type="project" value="TreeGrafter"/>
</dbReference>
<reference evidence="2 3" key="1">
    <citation type="submission" date="2018-06" db="EMBL/GenBank/DDBJ databases">
        <authorList>
            <consortium name="Pathogen Informatics"/>
            <person name="Doyle S."/>
        </authorList>
    </citation>
    <scope>NUCLEOTIDE SEQUENCE [LARGE SCALE GENOMIC DNA]</scope>
    <source>
        <strain evidence="2 3">NCTC11819</strain>
    </source>
</reference>
<dbReference type="InterPro" id="IPR051916">
    <property type="entry name" value="GPI-anchor_lipid_remodeler"/>
</dbReference>
<gene>
    <name evidence="2" type="ORF">NCTC11819_00650</name>
</gene>
<dbReference type="Pfam" id="PF03372">
    <property type="entry name" value="Exo_endo_phos"/>
    <property type="match status" value="1"/>
</dbReference>
<dbReference type="Proteomes" id="UP000255284">
    <property type="component" value="Unassembled WGS sequence"/>
</dbReference>